<dbReference type="RefSeq" id="WP_144249026.1">
    <property type="nucleotide sequence ID" value="NZ_VLPK01000002.1"/>
</dbReference>
<dbReference type="Pfam" id="PF00534">
    <property type="entry name" value="Glycos_transf_1"/>
    <property type="match status" value="1"/>
</dbReference>
<protein>
    <submittedName>
        <fullName evidence="4">Glycosyltransferase family 4 protein</fullName>
    </submittedName>
</protein>
<evidence type="ECO:0000313" key="5">
    <source>
        <dbReference type="Proteomes" id="UP000318733"/>
    </source>
</evidence>
<dbReference type="PANTHER" id="PTHR46401">
    <property type="entry name" value="GLYCOSYLTRANSFERASE WBBK-RELATED"/>
    <property type="match status" value="1"/>
</dbReference>
<dbReference type="Pfam" id="PF13439">
    <property type="entry name" value="Glyco_transf_4"/>
    <property type="match status" value="1"/>
</dbReference>
<dbReference type="Gene3D" id="3.40.50.2000">
    <property type="entry name" value="Glycogen Phosphorylase B"/>
    <property type="match status" value="2"/>
</dbReference>
<name>A0A556MMA5_9SPHI</name>
<reference evidence="4 5" key="1">
    <citation type="submission" date="2019-07" db="EMBL/GenBank/DDBJ databases">
        <authorList>
            <person name="Huq M.A."/>
        </authorList>
    </citation>
    <scope>NUCLEOTIDE SEQUENCE [LARGE SCALE GENOMIC DNA]</scope>
    <source>
        <strain evidence="4 5">MAH-19</strain>
    </source>
</reference>
<keyword evidence="1 4" id="KW-0808">Transferase</keyword>
<accession>A0A556MMA5</accession>
<dbReference type="PANTHER" id="PTHR46401:SF2">
    <property type="entry name" value="GLYCOSYLTRANSFERASE WBBK-RELATED"/>
    <property type="match status" value="1"/>
</dbReference>
<keyword evidence="5" id="KW-1185">Reference proteome</keyword>
<dbReference type="SUPFAM" id="SSF53756">
    <property type="entry name" value="UDP-Glycosyltransferase/glycogen phosphorylase"/>
    <property type="match status" value="1"/>
</dbReference>
<evidence type="ECO:0000313" key="4">
    <source>
        <dbReference type="EMBL" id="TSJ40988.1"/>
    </source>
</evidence>
<organism evidence="4 5">
    <name type="scientific">Mucilaginibacter corticis</name>
    <dbReference type="NCBI Taxonomy" id="2597670"/>
    <lineage>
        <taxon>Bacteria</taxon>
        <taxon>Pseudomonadati</taxon>
        <taxon>Bacteroidota</taxon>
        <taxon>Sphingobacteriia</taxon>
        <taxon>Sphingobacteriales</taxon>
        <taxon>Sphingobacteriaceae</taxon>
        <taxon>Mucilaginibacter</taxon>
    </lineage>
</organism>
<evidence type="ECO:0000259" key="3">
    <source>
        <dbReference type="Pfam" id="PF13439"/>
    </source>
</evidence>
<dbReference type="CDD" id="cd03801">
    <property type="entry name" value="GT4_PimA-like"/>
    <property type="match status" value="1"/>
</dbReference>
<evidence type="ECO:0000259" key="2">
    <source>
        <dbReference type="Pfam" id="PF00534"/>
    </source>
</evidence>
<gene>
    <name evidence="4" type="ORF">FO440_14740</name>
</gene>
<feature type="domain" description="Glycosyl transferase family 1" evidence="2">
    <location>
        <begin position="194"/>
        <end position="347"/>
    </location>
</feature>
<dbReference type="Proteomes" id="UP000318733">
    <property type="component" value="Unassembled WGS sequence"/>
</dbReference>
<feature type="domain" description="Glycosyltransferase subfamily 4-like N-terminal" evidence="3">
    <location>
        <begin position="17"/>
        <end position="173"/>
    </location>
</feature>
<dbReference type="OrthoDB" id="9811239at2"/>
<dbReference type="EMBL" id="VLPK01000002">
    <property type="protein sequence ID" value="TSJ40988.1"/>
    <property type="molecule type" value="Genomic_DNA"/>
</dbReference>
<evidence type="ECO:0000256" key="1">
    <source>
        <dbReference type="ARBA" id="ARBA00022679"/>
    </source>
</evidence>
<dbReference type="GO" id="GO:0016757">
    <property type="term" value="F:glycosyltransferase activity"/>
    <property type="evidence" value="ECO:0007669"/>
    <property type="project" value="InterPro"/>
</dbReference>
<proteinExistence type="predicted"/>
<sequence>MKRRLVIYGVNFFPPKGGTSRVVENLILQLKDEFDITIYCYRTPRAKTHIAGVKTVEFRQWAKGSPGSLIYFFCSAVHLLLFGKADLVHAHKTDCALFIPLLKLRFKVIATSHEAPYKRDKWNYLQRTYFRLAERVFVSSADVCTCISKPLSDYYETKYKRKVYFIPNGINVTERKDFDEAAARGFLPGPASLDRPYILFSARRLMSTKGCHTMLEALRAINYEGQVFITGELEETAYLQKLKRLSTGLNVFFLGYVDPLNALLGLVSRAGLFIFPSETEGMSVMLMEVASVGVPIIASDIPENTQVFSPEEVSYFQTGNAADLAGKIKRALDEPARMEIFGAAARKLVITNYLWKDICQKYSEIYRIV</sequence>
<dbReference type="GO" id="GO:0009103">
    <property type="term" value="P:lipopolysaccharide biosynthetic process"/>
    <property type="evidence" value="ECO:0007669"/>
    <property type="project" value="TreeGrafter"/>
</dbReference>
<dbReference type="InterPro" id="IPR001296">
    <property type="entry name" value="Glyco_trans_1"/>
</dbReference>
<dbReference type="AlphaFoldDB" id="A0A556MMA5"/>
<comment type="caution">
    <text evidence="4">The sequence shown here is derived from an EMBL/GenBank/DDBJ whole genome shotgun (WGS) entry which is preliminary data.</text>
</comment>
<dbReference type="InterPro" id="IPR028098">
    <property type="entry name" value="Glyco_trans_4-like_N"/>
</dbReference>